<accession>A0A918IVH9</accession>
<dbReference type="GO" id="GO:0004888">
    <property type="term" value="F:transmembrane signaling receptor activity"/>
    <property type="evidence" value="ECO:0007669"/>
    <property type="project" value="InterPro"/>
</dbReference>
<feature type="coiled-coil region" evidence="4">
    <location>
        <begin position="175"/>
        <end position="213"/>
    </location>
</feature>
<dbReference type="GO" id="GO:0016020">
    <property type="term" value="C:membrane"/>
    <property type="evidence" value="ECO:0007669"/>
    <property type="project" value="InterPro"/>
</dbReference>
<feature type="transmembrane region" description="Helical" evidence="5">
    <location>
        <begin position="66"/>
        <end position="84"/>
    </location>
</feature>
<comment type="caution">
    <text evidence="7">The sequence shown here is derived from an EMBL/GenBank/DDBJ whole genome shotgun (WGS) entry which is preliminary data.</text>
</comment>
<dbReference type="InterPro" id="IPR004089">
    <property type="entry name" value="MCPsignal_dom"/>
</dbReference>
<dbReference type="SUPFAM" id="SSF58104">
    <property type="entry name" value="Methyl-accepting chemotaxis protein (MCP) signaling domain"/>
    <property type="match status" value="1"/>
</dbReference>
<feature type="domain" description="Methyl-accepting transducer" evidence="6">
    <location>
        <begin position="171"/>
        <end position="407"/>
    </location>
</feature>
<organism evidence="7 8">
    <name type="scientific">Gemmobacter lanyuensis</name>
    <dbReference type="NCBI Taxonomy" id="1054497"/>
    <lineage>
        <taxon>Bacteria</taxon>
        <taxon>Pseudomonadati</taxon>
        <taxon>Pseudomonadota</taxon>
        <taxon>Alphaproteobacteria</taxon>
        <taxon>Rhodobacterales</taxon>
        <taxon>Paracoccaceae</taxon>
        <taxon>Gemmobacter</taxon>
    </lineage>
</organism>
<evidence type="ECO:0000313" key="8">
    <source>
        <dbReference type="Proteomes" id="UP000628984"/>
    </source>
</evidence>
<keyword evidence="4" id="KW-0175">Coiled coil</keyword>
<proteinExistence type="inferred from homology"/>
<dbReference type="InterPro" id="IPR051310">
    <property type="entry name" value="MCP_chemotaxis"/>
</dbReference>
<dbReference type="InterPro" id="IPR004090">
    <property type="entry name" value="Chemotax_Me-accpt_rcpt"/>
</dbReference>
<evidence type="ECO:0000256" key="3">
    <source>
        <dbReference type="PROSITE-ProRule" id="PRU00284"/>
    </source>
</evidence>
<evidence type="ECO:0000256" key="1">
    <source>
        <dbReference type="ARBA" id="ARBA00022500"/>
    </source>
</evidence>
<dbReference type="AlphaFoldDB" id="A0A918IVH9"/>
<evidence type="ECO:0000256" key="4">
    <source>
        <dbReference type="SAM" id="Coils"/>
    </source>
</evidence>
<gene>
    <name evidence="7" type="ORF">GCM10011452_23660</name>
</gene>
<keyword evidence="5" id="KW-1133">Transmembrane helix</keyword>
<dbReference type="Pfam" id="PF00015">
    <property type="entry name" value="MCPsignal"/>
    <property type="match status" value="1"/>
</dbReference>
<dbReference type="GO" id="GO:0007165">
    <property type="term" value="P:signal transduction"/>
    <property type="evidence" value="ECO:0007669"/>
    <property type="project" value="UniProtKB-KW"/>
</dbReference>
<keyword evidence="3" id="KW-0807">Transducer</keyword>
<feature type="transmembrane region" description="Helical" evidence="5">
    <location>
        <begin position="27"/>
        <end position="54"/>
    </location>
</feature>
<evidence type="ECO:0000313" key="7">
    <source>
        <dbReference type="EMBL" id="GGW34550.1"/>
    </source>
</evidence>
<keyword evidence="1" id="KW-0145">Chemotaxis</keyword>
<evidence type="ECO:0000256" key="5">
    <source>
        <dbReference type="SAM" id="Phobius"/>
    </source>
</evidence>
<dbReference type="Proteomes" id="UP000628984">
    <property type="component" value="Unassembled WGS sequence"/>
</dbReference>
<dbReference type="Gene3D" id="1.10.287.950">
    <property type="entry name" value="Methyl-accepting chemotaxis protein"/>
    <property type="match status" value="1"/>
</dbReference>
<sequence>MSAADQFDQHTDIVGIVRLVALGTVPIPILSAFLVGGPILTVAISGLLFGGIAFAARGVKPSLRSLPIALSLIGQCIALTAAFAGHRWQLDTHMTFFAMLAIIATMGSIPALLFAVVVTAVHHLLMGLVLPTLVYPVSDLSEVVLRTLLHAGIVIFEAAILAWSMQRSARAAAEIRASREQLAQHAAEAAQARAAAEAARERAIAAADRTRQEGQTAASAVEQIASVASAAASSAAHAQKVVAKAKGDAESSDAVVRRAMEAMKAIEESAGQISAIVAVIDDISRQTDILALNAAVEAARAGEAGRGFAVVANEIRVLAQRSADATQQIRTLVSTSGVRVVEGVELVGETREALSRIVDEVGNLNELVRGIAYGAVEQSEGLAQVNRAIAKIDSMVEAEDGPEATIYQIRAA</sequence>
<evidence type="ECO:0000256" key="2">
    <source>
        <dbReference type="ARBA" id="ARBA00029447"/>
    </source>
</evidence>
<keyword evidence="8" id="KW-1185">Reference proteome</keyword>
<feature type="transmembrane region" description="Helical" evidence="5">
    <location>
        <begin position="143"/>
        <end position="163"/>
    </location>
</feature>
<name>A0A918IVH9_9RHOB</name>
<dbReference type="PRINTS" id="PR00260">
    <property type="entry name" value="CHEMTRNSDUCR"/>
</dbReference>
<reference evidence="7" key="2">
    <citation type="submission" date="2020-09" db="EMBL/GenBank/DDBJ databases">
        <authorList>
            <person name="Sun Q."/>
            <person name="Kim S."/>
        </authorList>
    </citation>
    <scope>NUCLEOTIDE SEQUENCE</scope>
    <source>
        <strain evidence="7">KCTC 23714</strain>
    </source>
</reference>
<dbReference type="PANTHER" id="PTHR43531">
    <property type="entry name" value="PROTEIN ICFG"/>
    <property type="match status" value="1"/>
</dbReference>
<dbReference type="PROSITE" id="PS50111">
    <property type="entry name" value="CHEMOTAXIS_TRANSDUC_2"/>
    <property type="match status" value="1"/>
</dbReference>
<protein>
    <recommendedName>
        <fullName evidence="6">Methyl-accepting transducer domain-containing protein</fullName>
    </recommendedName>
</protein>
<dbReference type="RefSeq" id="WP_189634081.1">
    <property type="nucleotide sequence ID" value="NZ_BMYQ01000007.1"/>
</dbReference>
<keyword evidence="5" id="KW-0812">Transmembrane</keyword>
<dbReference type="SMART" id="SM00283">
    <property type="entry name" value="MA"/>
    <property type="match status" value="1"/>
</dbReference>
<comment type="similarity">
    <text evidence="2">Belongs to the methyl-accepting chemotaxis (MCP) protein family.</text>
</comment>
<dbReference type="PANTHER" id="PTHR43531:SF11">
    <property type="entry name" value="METHYL-ACCEPTING CHEMOTAXIS PROTEIN 3"/>
    <property type="match status" value="1"/>
</dbReference>
<dbReference type="EMBL" id="BMYQ01000007">
    <property type="protein sequence ID" value="GGW34550.1"/>
    <property type="molecule type" value="Genomic_DNA"/>
</dbReference>
<keyword evidence="5" id="KW-0472">Membrane</keyword>
<dbReference type="GO" id="GO:0006935">
    <property type="term" value="P:chemotaxis"/>
    <property type="evidence" value="ECO:0007669"/>
    <property type="project" value="UniProtKB-KW"/>
</dbReference>
<feature type="transmembrane region" description="Helical" evidence="5">
    <location>
        <begin position="96"/>
        <end position="123"/>
    </location>
</feature>
<evidence type="ECO:0000259" key="6">
    <source>
        <dbReference type="PROSITE" id="PS50111"/>
    </source>
</evidence>
<reference evidence="7" key="1">
    <citation type="journal article" date="2014" name="Int. J. Syst. Evol. Microbiol.">
        <title>Complete genome sequence of Corynebacterium casei LMG S-19264T (=DSM 44701T), isolated from a smear-ripened cheese.</title>
        <authorList>
            <consortium name="US DOE Joint Genome Institute (JGI-PGF)"/>
            <person name="Walter F."/>
            <person name="Albersmeier A."/>
            <person name="Kalinowski J."/>
            <person name="Ruckert C."/>
        </authorList>
    </citation>
    <scope>NUCLEOTIDE SEQUENCE</scope>
    <source>
        <strain evidence="7">KCTC 23714</strain>
    </source>
</reference>